<evidence type="ECO:0000256" key="1">
    <source>
        <dbReference type="SAM" id="MobiDB-lite"/>
    </source>
</evidence>
<organism evidence="3 4">
    <name type="scientific">Planobispora siamensis</name>
    <dbReference type="NCBI Taxonomy" id="936338"/>
    <lineage>
        <taxon>Bacteria</taxon>
        <taxon>Bacillati</taxon>
        <taxon>Actinomycetota</taxon>
        <taxon>Actinomycetes</taxon>
        <taxon>Streptosporangiales</taxon>
        <taxon>Streptosporangiaceae</taxon>
        <taxon>Planobispora</taxon>
    </lineage>
</organism>
<reference evidence="3 4" key="1">
    <citation type="submission" date="2021-01" db="EMBL/GenBank/DDBJ databases">
        <title>Whole genome shotgun sequence of Planobispora siamensis NBRC 107568.</title>
        <authorList>
            <person name="Komaki H."/>
            <person name="Tamura T."/>
        </authorList>
    </citation>
    <scope>NUCLEOTIDE SEQUENCE [LARGE SCALE GENOMIC DNA]</scope>
    <source>
        <strain evidence="3 4">NBRC 107568</strain>
    </source>
</reference>
<name>A0A8J3SRD0_9ACTN</name>
<accession>A0A8J3SRD0</accession>
<keyword evidence="2" id="KW-0472">Membrane</keyword>
<keyword evidence="2" id="KW-1133">Transmembrane helix</keyword>
<gene>
    <name evidence="3" type="ORF">Psi01_85640</name>
</gene>
<feature type="region of interest" description="Disordered" evidence="1">
    <location>
        <begin position="1"/>
        <end position="38"/>
    </location>
</feature>
<feature type="compositionally biased region" description="Basic residues" evidence="1">
    <location>
        <begin position="1"/>
        <end position="25"/>
    </location>
</feature>
<comment type="caution">
    <text evidence="3">The sequence shown here is derived from an EMBL/GenBank/DDBJ whole genome shotgun (WGS) entry which is preliminary data.</text>
</comment>
<dbReference type="EMBL" id="BOOJ01000115">
    <property type="protein sequence ID" value="GIH97934.1"/>
    <property type="molecule type" value="Genomic_DNA"/>
</dbReference>
<evidence type="ECO:0008006" key="5">
    <source>
        <dbReference type="Google" id="ProtNLM"/>
    </source>
</evidence>
<keyword evidence="2" id="KW-0812">Transmembrane</keyword>
<evidence type="ECO:0000313" key="4">
    <source>
        <dbReference type="Proteomes" id="UP000619788"/>
    </source>
</evidence>
<proteinExistence type="predicted"/>
<feature type="transmembrane region" description="Helical" evidence="2">
    <location>
        <begin position="46"/>
        <end position="70"/>
    </location>
</feature>
<protein>
    <recommendedName>
        <fullName evidence="5">DUF3592 domain-containing protein</fullName>
    </recommendedName>
</protein>
<sequence>MTRTRKTPARRRPHAAASRSPRKATARTPAPAQVAPAEPLSRGRRIALRLSTITVTILFVVLVVTMVGSITSEWRVAFGYEGTPGTATVVSCQPIVKGPSGKRRTYYDCKAHFVFDDPSKQPITIGTVPEAEVGDVFPAALTPDGDRVLPTGEAGRWKAAIVPLGIACGLAAMVLFGAFITRSKKVIIWACVVVMPFPVALAVAVMRGEI</sequence>
<evidence type="ECO:0000256" key="2">
    <source>
        <dbReference type="SAM" id="Phobius"/>
    </source>
</evidence>
<feature type="transmembrane region" description="Helical" evidence="2">
    <location>
        <begin position="159"/>
        <end position="179"/>
    </location>
</feature>
<evidence type="ECO:0000313" key="3">
    <source>
        <dbReference type="EMBL" id="GIH97934.1"/>
    </source>
</evidence>
<dbReference type="Proteomes" id="UP000619788">
    <property type="component" value="Unassembled WGS sequence"/>
</dbReference>
<feature type="transmembrane region" description="Helical" evidence="2">
    <location>
        <begin position="186"/>
        <end position="206"/>
    </location>
</feature>
<dbReference type="AlphaFoldDB" id="A0A8J3SRD0"/>
<keyword evidence="4" id="KW-1185">Reference proteome</keyword>